<dbReference type="InterPro" id="IPR000206">
    <property type="entry name" value="Ribosomal_bL12"/>
</dbReference>
<dbReference type="HAMAP" id="MF_00368">
    <property type="entry name" value="Ribosomal_bL12"/>
    <property type="match status" value="1"/>
</dbReference>
<feature type="repeat" description="Solcar" evidence="13">
    <location>
        <begin position="509"/>
        <end position="598"/>
    </location>
</feature>
<dbReference type="GO" id="GO:0006412">
    <property type="term" value="P:translation"/>
    <property type="evidence" value="ECO:0007669"/>
    <property type="project" value="InterPro"/>
</dbReference>
<evidence type="ECO:0000256" key="8">
    <source>
        <dbReference type="ARBA" id="ARBA00022989"/>
    </source>
</evidence>
<dbReference type="Proteomes" id="UP001161247">
    <property type="component" value="Chromosome 6"/>
</dbReference>
<keyword evidence="10" id="KW-0687">Ribonucleoprotein</keyword>
<dbReference type="Gene3D" id="1.50.40.10">
    <property type="entry name" value="Mitochondrial carrier domain"/>
    <property type="match status" value="2"/>
</dbReference>
<reference evidence="17" key="1">
    <citation type="submission" date="2023-03" db="EMBL/GenBank/DDBJ databases">
        <authorList>
            <person name="Julca I."/>
        </authorList>
    </citation>
    <scope>NUCLEOTIDE SEQUENCE</scope>
</reference>
<dbReference type="SUPFAM" id="SSF48300">
    <property type="entry name" value="Ribosomal protein L7/12, oligomerisation (N-terminal) domain"/>
    <property type="match status" value="1"/>
</dbReference>
<keyword evidence="7" id="KW-0689">Ribosomal protein</keyword>
<dbReference type="InterPro" id="IPR036235">
    <property type="entry name" value="Ribosomal_bL12_oligo_N_sf"/>
</dbReference>
<comment type="similarity">
    <text evidence="3">Belongs to the bacterial ribosomal protein bL12 family.</text>
</comment>
<evidence type="ECO:0000256" key="12">
    <source>
        <dbReference type="ARBA" id="ARBA00082754"/>
    </source>
</evidence>
<dbReference type="GO" id="GO:0055085">
    <property type="term" value="P:transmembrane transport"/>
    <property type="evidence" value="ECO:0007669"/>
    <property type="project" value="InterPro"/>
</dbReference>
<feature type="domain" description="Large ribosomal subunit protein bL12 C-terminal" evidence="15">
    <location>
        <begin position="137"/>
        <end position="204"/>
    </location>
</feature>
<evidence type="ECO:0000256" key="9">
    <source>
        <dbReference type="ARBA" id="ARBA00023136"/>
    </source>
</evidence>
<dbReference type="EMBL" id="OX459123">
    <property type="protein sequence ID" value="CAI9110852.1"/>
    <property type="molecule type" value="Genomic_DNA"/>
</dbReference>
<feature type="repeat" description="Solcar" evidence="13">
    <location>
        <begin position="305"/>
        <end position="395"/>
    </location>
</feature>
<dbReference type="PANTHER" id="PTHR45683">
    <property type="entry name" value="MITOCHONDRIAL NICOTINAMIDE ADENINE DINUCLEOTIDE TRANSPORTER 1-RELATED-RELATED"/>
    <property type="match status" value="1"/>
</dbReference>
<evidence type="ECO:0000256" key="4">
    <source>
        <dbReference type="ARBA" id="ARBA00022448"/>
    </source>
</evidence>
<dbReference type="GO" id="GO:0005840">
    <property type="term" value="C:ribosome"/>
    <property type="evidence" value="ECO:0007669"/>
    <property type="project" value="UniProtKB-KW"/>
</dbReference>
<dbReference type="AlphaFoldDB" id="A0AAV1DU85"/>
<accession>A0AAV1DU85</accession>
<comment type="similarity">
    <text evidence="2">Belongs to the mitochondrial carrier (TC 2.A.29) family.</text>
</comment>
<evidence type="ECO:0000259" key="16">
    <source>
        <dbReference type="Pfam" id="PF16320"/>
    </source>
</evidence>
<dbReference type="GO" id="GO:0003735">
    <property type="term" value="F:structural constituent of ribosome"/>
    <property type="evidence" value="ECO:0007669"/>
    <property type="project" value="InterPro"/>
</dbReference>
<name>A0AAV1DU85_OLDCO</name>
<dbReference type="SUPFAM" id="SSF103506">
    <property type="entry name" value="Mitochondrial carrier"/>
    <property type="match status" value="1"/>
</dbReference>
<protein>
    <recommendedName>
        <fullName evidence="11">Large ribosomal subunit protein bL12c</fullName>
    </recommendedName>
    <alternativeName>
        <fullName evidence="12">CL12</fullName>
    </alternativeName>
</protein>
<evidence type="ECO:0000256" key="1">
    <source>
        <dbReference type="ARBA" id="ARBA00004141"/>
    </source>
</evidence>
<dbReference type="CDD" id="cd00387">
    <property type="entry name" value="Ribosomal_L7_L12"/>
    <property type="match status" value="1"/>
</dbReference>
<dbReference type="PROSITE" id="PS50920">
    <property type="entry name" value="SOLCAR"/>
    <property type="match status" value="3"/>
</dbReference>
<feature type="domain" description="Large ribosomal subunit protein bL12 oligomerization" evidence="16">
    <location>
        <begin position="73"/>
        <end position="111"/>
    </location>
</feature>
<dbReference type="GO" id="GO:1990904">
    <property type="term" value="C:ribonucleoprotein complex"/>
    <property type="evidence" value="ECO:0007669"/>
    <property type="project" value="UniProtKB-KW"/>
</dbReference>
<dbReference type="GO" id="GO:0006862">
    <property type="term" value="P:nucleotide transport"/>
    <property type="evidence" value="ECO:0007669"/>
    <property type="project" value="InterPro"/>
</dbReference>
<keyword evidence="6" id="KW-0677">Repeat</keyword>
<dbReference type="Gene3D" id="1.20.5.710">
    <property type="entry name" value="Single helix bin"/>
    <property type="match status" value="1"/>
</dbReference>
<feature type="transmembrane region" description="Helical" evidence="14">
    <location>
        <begin position="367"/>
        <end position="388"/>
    </location>
</feature>
<dbReference type="SUPFAM" id="SSF54736">
    <property type="entry name" value="ClpS-like"/>
    <property type="match status" value="1"/>
</dbReference>
<dbReference type="FunFam" id="1.50.40.10:FF:000073">
    <property type="entry name" value="folate transporter 1, chloroplastic isoform X1"/>
    <property type="match status" value="1"/>
</dbReference>
<dbReference type="Pfam" id="PF00542">
    <property type="entry name" value="Ribosomal_L12"/>
    <property type="match status" value="1"/>
</dbReference>
<dbReference type="InterPro" id="IPR013823">
    <property type="entry name" value="Ribosomal_bL12_C"/>
</dbReference>
<evidence type="ECO:0000256" key="13">
    <source>
        <dbReference type="PROSITE-ProRule" id="PRU00282"/>
    </source>
</evidence>
<evidence type="ECO:0000256" key="6">
    <source>
        <dbReference type="ARBA" id="ARBA00022737"/>
    </source>
</evidence>
<evidence type="ECO:0000313" key="17">
    <source>
        <dbReference type="EMBL" id="CAI9110852.1"/>
    </source>
</evidence>
<evidence type="ECO:0000256" key="2">
    <source>
        <dbReference type="ARBA" id="ARBA00006375"/>
    </source>
</evidence>
<evidence type="ECO:0000313" key="18">
    <source>
        <dbReference type="Proteomes" id="UP001161247"/>
    </source>
</evidence>
<gene>
    <name evidence="17" type="ORF">OLC1_LOCUS18404</name>
</gene>
<dbReference type="InterPro" id="IPR023395">
    <property type="entry name" value="MCP_dom_sf"/>
</dbReference>
<comment type="subcellular location">
    <subcellularLocation>
        <location evidence="1">Membrane</location>
        <topology evidence="1">Multi-pass membrane protein</topology>
    </subcellularLocation>
</comment>
<evidence type="ECO:0000256" key="7">
    <source>
        <dbReference type="ARBA" id="ARBA00022980"/>
    </source>
</evidence>
<feature type="repeat" description="Solcar" evidence="13">
    <location>
        <begin position="403"/>
        <end position="492"/>
    </location>
</feature>
<dbReference type="InterPro" id="IPR018108">
    <property type="entry name" value="MCP_transmembrane"/>
</dbReference>
<dbReference type="FunFam" id="1.50.40.10:FF:000090">
    <property type="entry name" value="Folate transporter 1, chloroplastic"/>
    <property type="match status" value="1"/>
</dbReference>
<dbReference type="InterPro" id="IPR008932">
    <property type="entry name" value="Ribosomal_bL12_oligo"/>
</dbReference>
<dbReference type="InterPro" id="IPR014719">
    <property type="entry name" value="Ribosomal_bL12_C/ClpS-like"/>
</dbReference>
<evidence type="ECO:0000256" key="5">
    <source>
        <dbReference type="ARBA" id="ARBA00022692"/>
    </source>
</evidence>
<evidence type="ECO:0000256" key="14">
    <source>
        <dbReference type="SAM" id="Phobius"/>
    </source>
</evidence>
<keyword evidence="9 13" id="KW-0472">Membrane</keyword>
<evidence type="ECO:0000259" key="15">
    <source>
        <dbReference type="Pfam" id="PF00542"/>
    </source>
</evidence>
<dbReference type="Pfam" id="PF00153">
    <property type="entry name" value="Mito_carr"/>
    <property type="match status" value="3"/>
</dbReference>
<evidence type="ECO:0000256" key="10">
    <source>
        <dbReference type="ARBA" id="ARBA00023274"/>
    </source>
</evidence>
<keyword evidence="5 13" id="KW-0812">Transmembrane</keyword>
<dbReference type="Pfam" id="PF16320">
    <property type="entry name" value="Ribosomal_L12_N"/>
    <property type="match status" value="1"/>
</dbReference>
<dbReference type="Gene3D" id="3.30.1390.10">
    <property type="match status" value="1"/>
</dbReference>
<keyword evidence="4" id="KW-0813">Transport</keyword>
<keyword evidence="8 14" id="KW-1133">Transmembrane helix</keyword>
<organism evidence="17 18">
    <name type="scientific">Oldenlandia corymbosa var. corymbosa</name>
    <dbReference type="NCBI Taxonomy" id="529605"/>
    <lineage>
        <taxon>Eukaryota</taxon>
        <taxon>Viridiplantae</taxon>
        <taxon>Streptophyta</taxon>
        <taxon>Embryophyta</taxon>
        <taxon>Tracheophyta</taxon>
        <taxon>Spermatophyta</taxon>
        <taxon>Magnoliopsida</taxon>
        <taxon>eudicotyledons</taxon>
        <taxon>Gunneridae</taxon>
        <taxon>Pentapetalae</taxon>
        <taxon>asterids</taxon>
        <taxon>lamiids</taxon>
        <taxon>Gentianales</taxon>
        <taxon>Rubiaceae</taxon>
        <taxon>Rubioideae</taxon>
        <taxon>Spermacoceae</taxon>
        <taxon>Hedyotis-Oldenlandia complex</taxon>
        <taxon>Oldenlandia</taxon>
    </lineage>
</organism>
<dbReference type="InterPro" id="IPR044712">
    <property type="entry name" value="SLC25A32-like"/>
</dbReference>
<dbReference type="NCBIfam" id="TIGR00855">
    <property type="entry name" value="L12"/>
    <property type="match status" value="1"/>
</dbReference>
<sequence>MRHLWCRLTSQFLLRRSESIRQTQNHAFRCPLVNQTENHVSKPPVLGFKFANFTTSAQELTPPPVAPESVSLLVDELSELTLMDVMDLNDVLKQKFGIPDMPTMAVMMPGMKLGGAPGVKGGGPAAKVEEKAEKTAFDLKLEGGFDAGAKLKIIKEVRTCTALGLKEAKELVEKAPTLLKKGVTKEEAEKIIEKMKEAGAKVTMERDECELLIDKLEEKLVDPPERGGEKSKAGKGPPIISDWCLHFLRVSHRSPKFLAKVLPFKDSNFKCVYYYWHERDAAAPGLKIGTRSLGKQMSAFKSALDWQWENATAGALAGLATVTFSHPLDVVRTRFQVHDGRISNLPSYKSTPHALFTIARSEGLRGLYAGFYPAVLGSTISWGLYFFFYSKAKQRYLETREELSPGLHLASAAEAGGLVCFCTNPVWLVKTRMQLQTPQHQIRPYSGFHDAIFTILKEEGWRTLYKGLVPGLFLQVTHGAIQFTAYEELRKAFIERRSEESGGNSDDSLDSVDYAVLGASSKLAAIFTTYPFQVIRSRLQQRPSSDGAPRYKNSWHVLKETARYEGLRGFYKGVTPNVLKNVPASSITFIVYENVLNMLKLAKYRDQ</sequence>
<dbReference type="GO" id="GO:0016020">
    <property type="term" value="C:membrane"/>
    <property type="evidence" value="ECO:0007669"/>
    <property type="project" value="UniProtKB-SubCell"/>
</dbReference>
<evidence type="ECO:0000256" key="11">
    <source>
        <dbReference type="ARBA" id="ARBA00072688"/>
    </source>
</evidence>
<keyword evidence="18" id="KW-1185">Reference proteome</keyword>
<dbReference type="FunFam" id="3.30.1390.10:FF:000001">
    <property type="entry name" value="50S ribosomal protein L7/L12"/>
    <property type="match status" value="1"/>
</dbReference>
<evidence type="ECO:0000256" key="3">
    <source>
        <dbReference type="ARBA" id="ARBA00007197"/>
    </source>
</evidence>
<proteinExistence type="inferred from homology"/>